<dbReference type="InterPro" id="IPR050131">
    <property type="entry name" value="Peptidase_S8_subtilisin-like"/>
</dbReference>
<dbReference type="InterPro" id="IPR023828">
    <property type="entry name" value="Peptidase_S8_Ser-AS"/>
</dbReference>
<dbReference type="InterPro" id="IPR023827">
    <property type="entry name" value="Peptidase_S8_Asp-AS"/>
</dbReference>
<feature type="active site" description="Charge relay system" evidence="5">
    <location>
        <position position="220"/>
    </location>
</feature>
<feature type="active site" description="Charge relay system" evidence="5">
    <location>
        <position position="421"/>
    </location>
</feature>
<feature type="signal peptide" evidence="8">
    <location>
        <begin position="1"/>
        <end position="23"/>
    </location>
</feature>
<evidence type="ECO:0000259" key="9">
    <source>
        <dbReference type="Pfam" id="PF00082"/>
    </source>
</evidence>
<accession>A0AAV9WVB0</accession>
<dbReference type="GO" id="GO:0004252">
    <property type="term" value="F:serine-type endopeptidase activity"/>
    <property type="evidence" value="ECO:0007669"/>
    <property type="project" value="UniProtKB-UniRule"/>
</dbReference>
<comment type="similarity">
    <text evidence="1 5 6">Belongs to the peptidase S8 family.</text>
</comment>
<evidence type="ECO:0000256" key="1">
    <source>
        <dbReference type="ARBA" id="ARBA00011073"/>
    </source>
</evidence>
<dbReference type="Pfam" id="PF00082">
    <property type="entry name" value="Peptidase_S8"/>
    <property type="match status" value="1"/>
</dbReference>
<dbReference type="GO" id="GO:0006508">
    <property type="term" value="P:proteolysis"/>
    <property type="evidence" value="ECO:0007669"/>
    <property type="project" value="UniProtKB-KW"/>
</dbReference>
<evidence type="ECO:0000256" key="8">
    <source>
        <dbReference type="SAM" id="SignalP"/>
    </source>
</evidence>
<dbReference type="CDD" id="cd04077">
    <property type="entry name" value="Peptidases_S8_PCSK9_ProteinaseK_like"/>
    <property type="match status" value="1"/>
</dbReference>
<feature type="domain" description="Peptidase S8/S53" evidence="9">
    <location>
        <begin position="211"/>
        <end position="456"/>
    </location>
</feature>
<protein>
    <recommendedName>
        <fullName evidence="9">Peptidase S8/S53 domain-containing protein</fullName>
    </recommendedName>
</protein>
<dbReference type="PANTHER" id="PTHR43806">
    <property type="entry name" value="PEPTIDASE S8"/>
    <property type="match status" value="1"/>
</dbReference>
<dbReference type="PRINTS" id="PR00723">
    <property type="entry name" value="SUBTILISIN"/>
</dbReference>
<proteinExistence type="inferred from homology"/>
<dbReference type="PROSITE" id="PS51892">
    <property type="entry name" value="SUBTILASE"/>
    <property type="match status" value="1"/>
</dbReference>
<dbReference type="AlphaFoldDB" id="A0AAV9WVB0"/>
<dbReference type="InterPro" id="IPR036852">
    <property type="entry name" value="Peptidase_S8/S53_dom_sf"/>
</dbReference>
<dbReference type="PROSITE" id="PS00137">
    <property type="entry name" value="SUBTILASE_HIS"/>
    <property type="match status" value="1"/>
</dbReference>
<keyword evidence="2 5" id="KW-0645">Protease</keyword>
<reference evidence="10 11" key="1">
    <citation type="submission" date="2019-10" db="EMBL/GenBank/DDBJ databases">
        <authorList>
            <person name="Palmer J.M."/>
        </authorList>
    </citation>
    <scope>NUCLEOTIDE SEQUENCE [LARGE SCALE GENOMIC DNA]</scope>
    <source>
        <strain evidence="10 11">TWF694</strain>
    </source>
</reference>
<name>A0AAV9WVB0_9PEZI</name>
<feature type="active site" description="Charge relay system" evidence="5">
    <location>
        <position position="251"/>
    </location>
</feature>
<dbReference type="SUPFAM" id="SSF52743">
    <property type="entry name" value="Subtilisin-like"/>
    <property type="match status" value="1"/>
</dbReference>
<feature type="chain" id="PRO_5043328800" description="Peptidase S8/S53 domain-containing protein" evidence="8">
    <location>
        <begin position="24"/>
        <end position="477"/>
    </location>
</feature>
<dbReference type="PROSITE" id="PS00138">
    <property type="entry name" value="SUBTILASE_SER"/>
    <property type="match status" value="1"/>
</dbReference>
<evidence type="ECO:0000256" key="5">
    <source>
        <dbReference type="PROSITE-ProRule" id="PRU01240"/>
    </source>
</evidence>
<keyword evidence="3 5" id="KW-0378">Hydrolase</keyword>
<organism evidence="10 11">
    <name type="scientific">Orbilia ellipsospora</name>
    <dbReference type="NCBI Taxonomy" id="2528407"/>
    <lineage>
        <taxon>Eukaryota</taxon>
        <taxon>Fungi</taxon>
        <taxon>Dikarya</taxon>
        <taxon>Ascomycota</taxon>
        <taxon>Pezizomycotina</taxon>
        <taxon>Orbiliomycetes</taxon>
        <taxon>Orbiliales</taxon>
        <taxon>Orbiliaceae</taxon>
        <taxon>Orbilia</taxon>
    </lineage>
</organism>
<dbReference type="EMBL" id="JAVHJO010000015">
    <property type="protein sequence ID" value="KAK6527521.1"/>
    <property type="molecule type" value="Genomic_DNA"/>
</dbReference>
<keyword evidence="4 5" id="KW-0720">Serine protease</keyword>
<dbReference type="InterPro" id="IPR022398">
    <property type="entry name" value="Peptidase_S8_His-AS"/>
</dbReference>
<feature type="compositionally biased region" description="Basic residues" evidence="7">
    <location>
        <begin position="124"/>
        <end position="134"/>
    </location>
</feature>
<dbReference type="Gene3D" id="3.40.50.200">
    <property type="entry name" value="Peptidase S8/S53 domain"/>
    <property type="match status" value="1"/>
</dbReference>
<dbReference type="PANTHER" id="PTHR43806:SF11">
    <property type="entry name" value="CEREVISIN-RELATED"/>
    <property type="match status" value="1"/>
</dbReference>
<keyword evidence="8" id="KW-0732">Signal</keyword>
<keyword evidence="11" id="KW-1185">Reference proteome</keyword>
<evidence type="ECO:0000256" key="2">
    <source>
        <dbReference type="ARBA" id="ARBA00022670"/>
    </source>
</evidence>
<dbReference type="InterPro" id="IPR015500">
    <property type="entry name" value="Peptidase_S8_subtilisin-rel"/>
</dbReference>
<dbReference type="Proteomes" id="UP001365542">
    <property type="component" value="Unassembled WGS sequence"/>
</dbReference>
<evidence type="ECO:0000256" key="4">
    <source>
        <dbReference type="ARBA" id="ARBA00022825"/>
    </source>
</evidence>
<evidence type="ECO:0000313" key="10">
    <source>
        <dbReference type="EMBL" id="KAK6527521.1"/>
    </source>
</evidence>
<dbReference type="PROSITE" id="PS00136">
    <property type="entry name" value="SUBTILASE_ASP"/>
    <property type="match status" value="1"/>
</dbReference>
<evidence type="ECO:0000256" key="7">
    <source>
        <dbReference type="SAM" id="MobiDB-lite"/>
    </source>
</evidence>
<dbReference type="InterPro" id="IPR000209">
    <property type="entry name" value="Peptidase_S8/S53_dom"/>
</dbReference>
<evidence type="ECO:0000256" key="6">
    <source>
        <dbReference type="RuleBase" id="RU003355"/>
    </source>
</evidence>
<evidence type="ECO:0000256" key="3">
    <source>
        <dbReference type="ARBA" id="ARBA00022801"/>
    </source>
</evidence>
<gene>
    <name evidence="10" type="ORF">TWF694_004504</name>
</gene>
<feature type="region of interest" description="Disordered" evidence="7">
    <location>
        <begin position="124"/>
        <end position="147"/>
    </location>
</feature>
<comment type="caution">
    <text evidence="10">The sequence shown here is derived from an EMBL/GenBank/DDBJ whole genome shotgun (WGS) entry which is preliminary data.</text>
</comment>
<dbReference type="InterPro" id="IPR034193">
    <property type="entry name" value="PCSK9_ProteinaseK-like"/>
</dbReference>
<evidence type="ECO:0000313" key="11">
    <source>
        <dbReference type="Proteomes" id="UP001365542"/>
    </source>
</evidence>
<sequence length="477" mass="51399">MPTLTGSLAYAFLLTAQISSTYAAPTDSKLQQYIIRWDPKDTRSVQDVAKTMYISAGKDIFQGKVKPPAPIGQGNVTPLFTAEMTEAQMKILREKSDHKNSIIIVEQDSNVKFDLKPTKCQAKCKTKPSNKKSGKTINPPGEPKSMIIRQPGSHIFKRDVKCPAPTGNKAPWGLHRISRTGRVPNVSCGDAEDKLYCANYEYTEDKKGNGGAGVDIYVVDSGIDMGHREFGGRAKKGFSGYGEDHGDSLQHGTHVAGIIGSKAYGVAKNANIISVKVVGKVDGKVTPEKISVTLKGLEWIINQHKKRKGEKDFKGSVINMSLGFKEHEAPTKIMKLMLEIATKEGIHIAAAAGNDGGDACSEFPGAFNQQLSSIFSVGASDIFDDVPEFSGRGKCVDLFAPGTEILSTVTNGGSDLFCGTSMATPHVSGAIALELVKNPGLKTDPQGLKKLLLSKTAKMEGEFIDLEEESHTRILKV</sequence>